<feature type="compositionally biased region" description="Basic residues" evidence="1">
    <location>
        <begin position="9"/>
        <end position="20"/>
    </location>
</feature>
<dbReference type="GO" id="GO:0045143">
    <property type="term" value="P:homologous chromosome segregation"/>
    <property type="evidence" value="ECO:0007669"/>
    <property type="project" value="TreeGrafter"/>
</dbReference>
<dbReference type="OrthoDB" id="8443315at2759"/>
<dbReference type="PANTHER" id="PTHR38006:SF1">
    <property type="entry name" value="MEIOSIS-SPECIFIC KINETOCHORE PROTEIN"/>
    <property type="match status" value="1"/>
</dbReference>
<comment type="caution">
    <text evidence="2">The sequence shown here is derived from an EMBL/GenBank/DDBJ whole genome shotgun (WGS) entry which is preliminary data.</text>
</comment>
<sequence length="252" mass="27631">MNQCSSLAHGKRNAKPSSKLKKLSFIKEETDSHIAPTNSLASGAHGSLHLFRMKRTARRNILKTKKGIEPFRNRSPSLQQWKKFTQSKSKSTCSECTETTSELSPYLSPSVDSELLMDDDSSTRTDSCSSIELFREAEDHTSVVNQEGICWFSCKNSTLLDSSGAANIDVIGQPSGLSEILEQTENPAIEGSFKSDHVSDGAEVHGKSQTISFTVAGKTVSKLQASKEATLEQKGVHTISLPREQKILVREN</sequence>
<dbReference type="GO" id="GO:0010789">
    <property type="term" value="P:meiotic sister chromatid cohesion involved in meiosis I"/>
    <property type="evidence" value="ECO:0007669"/>
    <property type="project" value="TreeGrafter"/>
</dbReference>
<keyword evidence="3" id="KW-1185">Reference proteome</keyword>
<dbReference type="InterPro" id="IPR034545">
    <property type="entry name" value="Meikin"/>
</dbReference>
<evidence type="ECO:0000313" key="2">
    <source>
        <dbReference type="EMBL" id="GCB71317.1"/>
    </source>
</evidence>
<accession>A0A401PDW5</accession>
<name>A0A401PDW5_SCYTO</name>
<evidence type="ECO:0000256" key="1">
    <source>
        <dbReference type="SAM" id="MobiDB-lite"/>
    </source>
</evidence>
<dbReference type="GO" id="GO:0007060">
    <property type="term" value="P:male meiosis chromosome segregation"/>
    <property type="evidence" value="ECO:0007669"/>
    <property type="project" value="TreeGrafter"/>
</dbReference>
<dbReference type="GO" id="GO:0051754">
    <property type="term" value="P:meiotic sister chromatid cohesion, centromeric"/>
    <property type="evidence" value="ECO:0007669"/>
    <property type="project" value="InterPro"/>
</dbReference>
<proteinExistence type="predicted"/>
<dbReference type="GO" id="GO:0000776">
    <property type="term" value="C:kinetochore"/>
    <property type="evidence" value="ECO:0007669"/>
    <property type="project" value="InterPro"/>
</dbReference>
<protein>
    <submittedName>
        <fullName evidence="2">Uncharacterized protein</fullName>
    </submittedName>
</protein>
<dbReference type="PANTHER" id="PTHR38006">
    <property type="entry name" value="MEIOSIS-SPECIFIC KINETOCHORE PROTEIN"/>
    <property type="match status" value="1"/>
</dbReference>
<reference evidence="2 3" key="1">
    <citation type="journal article" date="2018" name="Nat. Ecol. Evol.">
        <title>Shark genomes provide insights into elasmobranch evolution and the origin of vertebrates.</title>
        <authorList>
            <person name="Hara Y"/>
            <person name="Yamaguchi K"/>
            <person name="Onimaru K"/>
            <person name="Kadota M"/>
            <person name="Koyanagi M"/>
            <person name="Keeley SD"/>
            <person name="Tatsumi K"/>
            <person name="Tanaka K"/>
            <person name="Motone F"/>
            <person name="Kageyama Y"/>
            <person name="Nozu R"/>
            <person name="Adachi N"/>
            <person name="Nishimura O"/>
            <person name="Nakagawa R"/>
            <person name="Tanegashima C"/>
            <person name="Kiyatake I"/>
            <person name="Matsumoto R"/>
            <person name="Murakumo K"/>
            <person name="Nishida K"/>
            <person name="Terakita A"/>
            <person name="Kuratani S"/>
            <person name="Sato K"/>
            <person name="Hyodo S Kuraku.S."/>
        </authorList>
    </citation>
    <scope>NUCLEOTIDE SEQUENCE [LARGE SCALE GENOMIC DNA]</scope>
</reference>
<dbReference type="Proteomes" id="UP000288216">
    <property type="component" value="Unassembled WGS sequence"/>
</dbReference>
<evidence type="ECO:0000313" key="3">
    <source>
        <dbReference type="Proteomes" id="UP000288216"/>
    </source>
</evidence>
<dbReference type="GO" id="GO:0016321">
    <property type="term" value="P:female meiosis chromosome segregation"/>
    <property type="evidence" value="ECO:0007669"/>
    <property type="project" value="TreeGrafter"/>
</dbReference>
<organism evidence="2 3">
    <name type="scientific">Scyliorhinus torazame</name>
    <name type="common">Cloudy catshark</name>
    <name type="synonym">Catulus torazame</name>
    <dbReference type="NCBI Taxonomy" id="75743"/>
    <lineage>
        <taxon>Eukaryota</taxon>
        <taxon>Metazoa</taxon>
        <taxon>Chordata</taxon>
        <taxon>Craniata</taxon>
        <taxon>Vertebrata</taxon>
        <taxon>Chondrichthyes</taxon>
        <taxon>Elasmobranchii</taxon>
        <taxon>Galeomorphii</taxon>
        <taxon>Galeoidea</taxon>
        <taxon>Carcharhiniformes</taxon>
        <taxon>Scyliorhinidae</taxon>
        <taxon>Scyliorhinus</taxon>
    </lineage>
</organism>
<dbReference type="AlphaFoldDB" id="A0A401PDW5"/>
<dbReference type="EMBL" id="BFAA01001912">
    <property type="protein sequence ID" value="GCB71317.1"/>
    <property type="molecule type" value="Genomic_DNA"/>
</dbReference>
<feature type="region of interest" description="Disordered" evidence="1">
    <location>
        <begin position="1"/>
        <end position="20"/>
    </location>
</feature>
<gene>
    <name evidence="2" type="ORF">scyTo_0005905</name>
</gene>